<feature type="chain" id="PRO_5015716757" description="Secreted protein (Por secretion system target)" evidence="1">
    <location>
        <begin position="20"/>
        <end position="256"/>
    </location>
</feature>
<dbReference type="RefSeq" id="WP_104421767.1">
    <property type="nucleotide sequence ID" value="NZ_PTJC01000009.1"/>
</dbReference>
<reference evidence="2 3" key="1">
    <citation type="submission" date="2018-02" db="EMBL/GenBank/DDBJ databases">
        <title>Genomic Encyclopedia of Archaeal and Bacterial Type Strains, Phase II (KMG-II): from individual species to whole genera.</title>
        <authorList>
            <person name="Goeker M."/>
        </authorList>
    </citation>
    <scope>NUCLEOTIDE SEQUENCE [LARGE SCALE GENOMIC DNA]</scope>
    <source>
        <strain evidence="2 3">DSM 29526</strain>
    </source>
</reference>
<protein>
    <recommendedName>
        <fullName evidence="4">Secreted protein (Por secretion system target)</fullName>
    </recommendedName>
</protein>
<evidence type="ECO:0008006" key="4">
    <source>
        <dbReference type="Google" id="ProtNLM"/>
    </source>
</evidence>
<accession>A0A2S6HZW4</accession>
<dbReference type="OrthoDB" id="9813435at2"/>
<sequence length="256" mass="27923">MRTMLLLFLLLGCAANSVACSCVDNSVSLANRICSSEEADELVLEVVVVDQPDAHSSLVRVDRQLVGRTDKRELTLLNGSGSMCSFSIDGAANGSRYLLFAAPDQVEAGSLLLFTCGSLSNLYAMNRMGTEIAYGVAPQVGGRTFPLSYKPFDREVLRNDCSITTGELASYSRFANLRLYANPGDGRIRFDVASGEFPPLSMMRVFSLLGQELAAFSLAEYQAGAELNLTDLPRGVLLVEVSDGVFRRTFRYLRTR</sequence>
<organism evidence="2 3">
    <name type="scientific">Neolewinella xylanilytica</name>
    <dbReference type="NCBI Taxonomy" id="1514080"/>
    <lineage>
        <taxon>Bacteria</taxon>
        <taxon>Pseudomonadati</taxon>
        <taxon>Bacteroidota</taxon>
        <taxon>Saprospiria</taxon>
        <taxon>Saprospirales</taxon>
        <taxon>Lewinellaceae</taxon>
        <taxon>Neolewinella</taxon>
    </lineage>
</organism>
<keyword evidence="3" id="KW-1185">Reference proteome</keyword>
<dbReference type="EMBL" id="PTJC01000009">
    <property type="protein sequence ID" value="PPK84056.1"/>
    <property type="molecule type" value="Genomic_DNA"/>
</dbReference>
<evidence type="ECO:0000313" key="2">
    <source>
        <dbReference type="EMBL" id="PPK84056.1"/>
    </source>
</evidence>
<evidence type="ECO:0000256" key="1">
    <source>
        <dbReference type="SAM" id="SignalP"/>
    </source>
</evidence>
<proteinExistence type="predicted"/>
<dbReference type="AlphaFoldDB" id="A0A2S6HZW4"/>
<keyword evidence="1" id="KW-0732">Signal</keyword>
<dbReference type="Proteomes" id="UP000237662">
    <property type="component" value="Unassembled WGS sequence"/>
</dbReference>
<evidence type="ECO:0000313" key="3">
    <source>
        <dbReference type="Proteomes" id="UP000237662"/>
    </source>
</evidence>
<comment type="caution">
    <text evidence="2">The sequence shown here is derived from an EMBL/GenBank/DDBJ whole genome shotgun (WGS) entry which is preliminary data.</text>
</comment>
<name>A0A2S6HZW4_9BACT</name>
<dbReference type="PROSITE" id="PS51257">
    <property type="entry name" value="PROKAR_LIPOPROTEIN"/>
    <property type="match status" value="1"/>
</dbReference>
<gene>
    <name evidence="2" type="ORF">CLV84_4206</name>
</gene>
<feature type="signal peptide" evidence="1">
    <location>
        <begin position="1"/>
        <end position="19"/>
    </location>
</feature>